<evidence type="ECO:0000313" key="8">
    <source>
        <dbReference type="Ensembl" id="ENSLLTP00000021206.1"/>
    </source>
</evidence>
<dbReference type="GO" id="GO:0012505">
    <property type="term" value="C:endomembrane system"/>
    <property type="evidence" value="ECO:0007669"/>
    <property type="project" value="UniProtKB-SubCell"/>
</dbReference>
<feature type="domain" description="BPTI/Kunitz inhibitor" evidence="7">
    <location>
        <begin position="8"/>
        <end position="58"/>
    </location>
</feature>
<keyword evidence="3" id="KW-0964">Secreted</keyword>
<organism evidence="8 9">
    <name type="scientific">Laticauda laticaudata</name>
    <name type="common">Blue-ringed sea krait</name>
    <name type="synonym">Blue-lipped sea krait</name>
    <dbReference type="NCBI Taxonomy" id="8630"/>
    <lineage>
        <taxon>Eukaryota</taxon>
        <taxon>Metazoa</taxon>
        <taxon>Chordata</taxon>
        <taxon>Craniata</taxon>
        <taxon>Vertebrata</taxon>
        <taxon>Euteleostomi</taxon>
        <taxon>Lepidosauria</taxon>
        <taxon>Squamata</taxon>
        <taxon>Bifurcata</taxon>
        <taxon>Unidentata</taxon>
        <taxon>Episquamata</taxon>
        <taxon>Toxicofera</taxon>
        <taxon>Serpentes</taxon>
        <taxon>Colubroidea</taxon>
        <taxon>Elapidae</taxon>
        <taxon>Laticaudinae</taxon>
        <taxon>Laticauda</taxon>
    </lineage>
</organism>
<dbReference type="CDD" id="cd22624">
    <property type="entry name" value="Kunitz_HAI1_2-like"/>
    <property type="match status" value="1"/>
</dbReference>
<keyword evidence="9" id="KW-1185">Reference proteome</keyword>
<evidence type="ECO:0000256" key="2">
    <source>
        <dbReference type="ARBA" id="ARBA00004613"/>
    </source>
</evidence>
<dbReference type="SUPFAM" id="SSF57362">
    <property type="entry name" value="BPTI-like"/>
    <property type="match status" value="2"/>
</dbReference>
<feature type="domain" description="BPTI/Kunitz inhibitor" evidence="7">
    <location>
        <begin position="94"/>
        <end position="144"/>
    </location>
</feature>
<evidence type="ECO:0000256" key="3">
    <source>
        <dbReference type="ARBA" id="ARBA00022525"/>
    </source>
</evidence>
<evidence type="ECO:0000256" key="6">
    <source>
        <dbReference type="ARBA" id="ARBA00023157"/>
    </source>
</evidence>
<dbReference type="PANTHER" id="PTHR46750">
    <property type="entry name" value="KUNITZ-TYPE PROTEASE INHIBITOR 1"/>
    <property type="match status" value="1"/>
</dbReference>
<dbReference type="GO" id="GO:0008544">
    <property type="term" value="P:epidermis development"/>
    <property type="evidence" value="ECO:0007669"/>
    <property type="project" value="TreeGrafter"/>
</dbReference>
<dbReference type="GO" id="GO:0005886">
    <property type="term" value="C:plasma membrane"/>
    <property type="evidence" value="ECO:0007669"/>
    <property type="project" value="TreeGrafter"/>
</dbReference>
<dbReference type="Pfam" id="PF00014">
    <property type="entry name" value="Kunitz_BPTI"/>
    <property type="match status" value="2"/>
</dbReference>
<keyword evidence="4" id="KW-0732">Signal</keyword>
<dbReference type="FunFam" id="4.10.410.10:FF:000008">
    <property type="entry name" value="Serine peptidase inhibitor, Kunitz type 1"/>
    <property type="match status" value="1"/>
</dbReference>
<accession>A0A8C5SQT7</accession>
<dbReference type="FunFam" id="4.10.410.10:FF:000006">
    <property type="entry name" value="Serine peptidase inhibitor, Kunitz type 1"/>
    <property type="match status" value="1"/>
</dbReference>
<dbReference type="InterPro" id="IPR002223">
    <property type="entry name" value="Kunitz_BPTI"/>
</dbReference>
<evidence type="ECO:0000256" key="4">
    <source>
        <dbReference type="ARBA" id="ARBA00022729"/>
    </source>
</evidence>
<dbReference type="PROSITE" id="PS50279">
    <property type="entry name" value="BPTI_KUNITZ_2"/>
    <property type="match status" value="2"/>
</dbReference>
<evidence type="ECO:0000256" key="1">
    <source>
        <dbReference type="ARBA" id="ARBA00004308"/>
    </source>
</evidence>
<dbReference type="GO" id="GO:0004867">
    <property type="term" value="F:serine-type endopeptidase inhibitor activity"/>
    <property type="evidence" value="ECO:0007669"/>
    <property type="project" value="InterPro"/>
</dbReference>
<dbReference type="Gene3D" id="4.10.410.10">
    <property type="entry name" value="Pancreatic trypsin inhibitor Kunitz domain"/>
    <property type="match status" value="2"/>
</dbReference>
<dbReference type="InterPro" id="IPR020901">
    <property type="entry name" value="Prtase_inh_Kunz-CS"/>
</dbReference>
<dbReference type="Ensembl" id="ENSLLTT00000021987.1">
    <property type="protein sequence ID" value="ENSLLTP00000021206.1"/>
    <property type="gene ID" value="ENSLLTG00000015838.1"/>
</dbReference>
<dbReference type="InterPro" id="IPR036880">
    <property type="entry name" value="Kunitz_BPTI_sf"/>
</dbReference>
<proteinExistence type="predicted"/>
<protein>
    <recommendedName>
        <fullName evidence="7">BPTI/Kunitz inhibitor domain-containing protein</fullName>
    </recommendedName>
</protein>
<reference evidence="8" key="2">
    <citation type="submission" date="2025-09" db="UniProtKB">
        <authorList>
            <consortium name="Ensembl"/>
        </authorList>
    </citation>
    <scope>IDENTIFICATION</scope>
</reference>
<dbReference type="GeneTree" id="ENSGT00940000166137"/>
<evidence type="ECO:0000256" key="5">
    <source>
        <dbReference type="ARBA" id="ARBA00022737"/>
    </source>
</evidence>
<reference evidence="8" key="1">
    <citation type="submission" date="2025-08" db="UniProtKB">
        <authorList>
            <consortium name="Ensembl"/>
        </authorList>
    </citation>
    <scope>IDENTIFICATION</scope>
</reference>
<dbReference type="PANTHER" id="PTHR46750:SF1">
    <property type="entry name" value="KUNITZ-TYPE PROTEASE INHIBITOR 1"/>
    <property type="match status" value="1"/>
</dbReference>
<keyword evidence="5" id="KW-0677">Repeat</keyword>
<dbReference type="AlphaFoldDB" id="A0A8C5SQT7"/>
<dbReference type="GO" id="GO:0030198">
    <property type="term" value="P:extracellular matrix organization"/>
    <property type="evidence" value="ECO:0007669"/>
    <property type="project" value="TreeGrafter"/>
</dbReference>
<dbReference type="PRINTS" id="PR00759">
    <property type="entry name" value="BASICPTASE"/>
</dbReference>
<sequence>FLTVAYHCLAPYKVGRCRGSFHRWYYNPELEKCQEFIFGGCNPNKNNYVRKEECDLACKNVQAKTSDSQCEASSANLALERANNIPCSFLVGYCVDMPDTGPCEESIPRWYYNPLTEKCGRFTYGGCEGNKNNFEQEETCMKSCRGITSKKKILKEGFLSLRIIKAEYKY</sequence>
<evidence type="ECO:0000313" key="9">
    <source>
        <dbReference type="Proteomes" id="UP000694406"/>
    </source>
</evidence>
<comment type="subcellular location">
    <subcellularLocation>
        <location evidence="1">Endomembrane system</location>
    </subcellularLocation>
    <subcellularLocation>
        <location evidence="2">Secreted</location>
    </subcellularLocation>
</comment>
<dbReference type="SMART" id="SM00131">
    <property type="entry name" value="KU"/>
    <property type="match status" value="2"/>
</dbReference>
<name>A0A8C5SQT7_LATLA</name>
<keyword evidence="6" id="KW-1015">Disulfide bond</keyword>
<dbReference type="PROSITE" id="PS00280">
    <property type="entry name" value="BPTI_KUNITZ_1"/>
    <property type="match status" value="1"/>
</dbReference>
<dbReference type="GO" id="GO:0005576">
    <property type="term" value="C:extracellular region"/>
    <property type="evidence" value="ECO:0007669"/>
    <property type="project" value="UniProtKB-SubCell"/>
</dbReference>
<evidence type="ECO:0000259" key="7">
    <source>
        <dbReference type="PROSITE" id="PS50279"/>
    </source>
</evidence>
<dbReference type="GO" id="GO:0060429">
    <property type="term" value="P:epithelium development"/>
    <property type="evidence" value="ECO:0007669"/>
    <property type="project" value="TreeGrafter"/>
</dbReference>
<dbReference type="Proteomes" id="UP000694406">
    <property type="component" value="Unplaced"/>
</dbReference>